<proteinExistence type="predicted"/>
<dbReference type="AlphaFoldDB" id="A0ABD3AM92"/>
<evidence type="ECO:0000313" key="1">
    <source>
        <dbReference type="EMBL" id="KAL3532306.1"/>
    </source>
</evidence>
<dbReference type="EMBL" id="JBJUIK010000003">
    <property type="protein sequence ID" value="KAL3532306.1"/>
    <property type="molecule type" value="Genomic_DNA"/>
</dbReference>
<name>A0ABD3AM92_9GENT</name>
<dbReference type="PANTHER" id="PTHR12224:SF25">
    <property type="entry name" value="BETA-1,4-N-ACETYLGLUCOSAMINYLTRANSFERASE FAMILY PROTEIN"/>
    <property type="match status" value="1"/>
</dbReference>
<feature type="non-terminal residue" evidence="1">
    <location>
        <position position="77"/>
    </location>
</feature>
<dbReference type="InterPro" id="IPR006813">
    <property type="entry name" value="Glyco_trans_17"/>
</dbReference>
<dbReference type="Pfam" id="PF04724">
    <property type="entry name" value="Glyco_transf_17"/>
    <property type="match status" value="1"/>
</dbReference>
<accession>A0ABD3AM92</accession>
<evidence type="ECO:0000313" key="2">
    <source>
        <dbReference type="Proteomes" id="UP001630127"/>
    </source>
</evidence>
<evidence type="ECO:0008006" key="3">
    <source>
        <dbReference type="Google" id="ProtNLM"/>
    </source>
</evidence>
<keyword evidence="2" id="KW-1185">Reference proteome</keyword>
<protein>
    <recommendedName>
        <fullName evidence="3">FBD domain-containing protein</fullName>
    </recommendedName>
</protein>
<comment type="caution">
    <text evidence="1">The sequence shown here is derived from an EMBL/GenBank/DDBJ whole genome shotgun (WGS) entry which is preliminary data.</text>
</comment>
<reference evidence="1 2" key="1">
    <citation type="submission" date="2024-11" db="EMBL/GenBank/DDBJ databases">
        <title>A near-complete genome assembly of Cinchona calisaya.</title>
        <authorList>
            <person name="Lian D.C."/>
            <person name="Zhao X.W."/>
            <person name="Wei L."/>
        </authorList>
    </citation>
    <scope>NUCLEOTIDE SEQUENCE [LARGE SCALE GENOMIC DNA]</scope>
    <source>
        <tissue evidence="1">Nenye</tissue>
    </source>
</reference>
<organism evidence="1 2">
    <name type="scientific">Cinchona calisaya</name>
    <dbReference type="NCBI Taxonomy" id="153742"/>
    <lineage>
        <taxon>Eukaryota</taxon>
        <taxon>Viridiplantae</taxon>
        <taxon>Streptophyta</taxon>
        <taxon>Embryophyta</taxon>
        <taxon>Tracheophyta</taxon>
        <taxon>Spermatophyta</taxon>
        <taxon>Magnoliopsida</taxon>
        <taxon>eudicotyledons</taxon>
        <taxon>Gunneridae</taxon>
        <taxon>Pentapetalae</taxon>
        <taxon>asterids</taxon>
        <taxon>lamiids</taxon>
        <taxon>Gentianales</taxon>
        <taxon>Rubiaceae</taxon>
        <taxon>Cinchonoideae</taxon>
        <taxon>Cinchoneae</taxon>
        <taxon>Cinchona</taxon>
    </lineage>
</organism>
<gene>
    <name evidence="1" type="ORF">ACH5RR_005827</name>
</gene>
<dbReference type="PANTHER" id="PTHR12224">
    <property type="entry name" value="BETA-1,4-MANNOSYL-GLYCOPROTEIN BETA-1,4-N-ACETYLGLUCOSAMINYL-TRANSFERASE"/>
    <property type="match status" value="1"/>
</dbReference>
<dbReference type="Proteomes" id="UP001630127">
    <property type="component" value="Unassembled WGS sequence"/>
</dbReference>
<sequence>MTAYSHADKFRHKDFLKYSRIQELICNGDDVFDMLPEEFSFEELFTKMASIHRSASAVHLAAYLVQNAKKFKFLLPG</sequence>